<dbReference type="AlphaFoldDB" id="A0A923HRI8"/>
<evidence type="ECO:0000256" key="1">
    <source>
        <dbReference type="SAM" id="MobiDB-lite"/>
    </source>
</evidence>
<dbReference type="Proteomes" id="UP000634011">
    <property type="component" value="Unassembled WGS sequence"/>
</dbReference>
<dbReference type="EMBL" id="JACOFV010000014">
    <property type="protein sequence ID" value="MBC3863393.1"/>
    <property type="molecule type" value="Genomic_DNA"/>
</dbReference>
<reference evidence="2" key="1">
    <citation type="submission" date="2020-08" db="EMBL/GenBank/DDBJ databases">
        <title>Novel species isolated from subtropical streams in China.</title>
        <authorList>
            <person name="Lu H."/>
        </authorList>
    </citation>
    <scope>NUCLEOTIDE SEQUENCE</scope>
    <source>
        <strain evidence="2">KACC 12607</strain>
    </source>
</reference>
<organism evidence="2 3">
    <name type="scientific">Undibacterium jejuense</name>
    <dbReference type="NCBI Taxonomy" id="1344949"/>
    <lineage>
        <taxon>Bacteria</taxon>
        <taxon>Pseudomonadati</taxon>
        <taxon>Pseudomonadota</taxon>
        <taxon>Betaproteobacteria</taxon>
        <taxon>Burkholderiales</taxon>
        <taxon>Oxalobacteraceae</taxon>
        <taxon>Undibacterium</taxon>
    </lineage>
</organism>
<accession>A0A923HRI8</accession>
<comment type="caution">
    <text evidence="2">The sequence shown here is derived from an EMBL/GenBank/DDBJ whole genome shotgun (WGS) entry which is preliminary data.</text>
</comment>
<keyword evidence="3" id="KW-1185">Reference proteome</keyword>
<protein>
    <submittedName>
        <fullName evidence="2">Uncharacterized protein</fullName>
    </submittedName>
</protein>
<proteinExistence type="predicted"/>
<gene>
    <name evidence="2" type="ORF">H8K32_14910</name>
</gene>
<evidence type="ECO:0000313" key="2">
    <source>
        <dbReference type="EMBL" id="MBC3863393.1"/>
    </source>
</evidence>
<evidence type="ECO:0000313" key="3">
    <source>
        <dbReference type="Proteomes" id="UP000634011"/>
    </source>
</evidence>
<dbReference type="RefSeq" id="WP_186913336.1">
    <property type="nucleotide sequence ID" value="NZ_JACOFV010000014.1"/>
</dbReference>
<sequence>MLISSSFSLSVTPTATKSTNSVGSQPQSFVIADELTPADKSLIVASSGSLDPVSSTGEHLGNPFATRIALDRAGGSLTGEVDKSYINTIINQQKAIPSEAAGRDAIIPFSILDKALAYLDQKNATSGTNINTTA</sequence>
<name>A0A923HRI8_9BURK</name>
<feature type="region of interest" description="Disordered" evidence="1">
    <location>
        <begin position="1"/>
        <end position="23"/>
    </location>
</feature>